<dbReference type="Pfam" id="PF00857">
    <property type="entry name" value="Isochorismatase"/>
    <property type="match status" value="1"/>
</dbReference>
<dbReference type="OrthoDB" id="9814140at2"/>
<proteinExistence type="predicted"/>
<dbReference type="EMBL" id="AP025739">
    <property type="protein sequence ID" value="BDI33714.1"/>
    <property type="molecule type" value="Genomic_DNA"/>
</dbReference>
<protein>
    <submittedName>
        <fullName evidence="1">Isochorismatase hydrolase</fullName>
    </submittedName>
</protein>
<gene>
    <name evidence="1" type="ORF">CCAX7_57650</name>
</gene>
<evidence type="ECO:0000313" key="1">
    <source>
        <dbReference type="EMBL" id="BDI33714.1"/>
    </source>
</evidence>
<dbReference type="SUPFAM" id="SSF52499">
    <property type="entry name" value="Isochorismatase-like hydrolases"/>
    <property type="match status" value="1"/>
</dbReference>
<dbReference type="GO" id="GO:0016787">
    <property type="term" value="F:hydrolase activity"/>
    <property type="evidence" value="ECO:0007669"/>
    <property type="project" value="UniProtKB-KW"/>
</dbReference>
<dbReference type="CDD" id="cd00431">
    <property type="entry name" value="cysteine_hydrolases"/>
    <property type="match status" value="1"/>
</dbReference>
<dbReference type="InterPro" id="IPR036380">
    <property type="entry name" value="Isochorismatase-like_sf"/>
</dbReference>
<keyword evidence="2" id="KW-1185">Reference proteome</keyword>
<dbReference type="InterPro" id="IPR050272">
    <property type="entry name" value="Isochorismatase-like_hydrls"/>
</dbReference>
<accession>A0A402D089</accession>
<dbReference type="AlphaFoldDB" id="A0A402D089"/>
<evidence type="ECO:0000313" key="2">
    <source>
        <dbReference type="Proteomes" id="UP000287394"/>
    </source>
</evidence>
<reference evidence="1 2" key="1">
    <citation type="journal article" date="2019" name="Int. J. Syst. Evol. Microbiol.">
        <title>Capsulimonas corticalis gen. nov., sp. nov., an aerobic capsulated bacterium, of a novel bacterial order, Capsulimonadales ord. nov., of the class Armatimonadia of the phylum Armatimonadetes.</title>
        <authorList>
            <person name="Li J."/>
            <person name="Kudo C."/>
            <person name="Tonouchi A."/>
        </authorList>
    </citation>
    <scope>NUCLEOTIDE SEQUENCE [LARGE SCALE GENOMIC DNA]</scope>
    <source>
        <strain evidence="1 2">AX-7</strain>
    </source>
</reference>
<dbReference type="KEGG" id="ccot:CCAX7_57650"/>
<dbReference type="PANTHER" id="PTHR43540:SF1">
    <property type="entry name" value="ISOCHORISMATASE HYDROLASE"/>
    <property type="match status" value="1"/>
</dbReference>
<keyword evidence="1" id="KW-0378">Hydrolase</keyword>
<organism evidence="1 2">
    <name type="scientific">Capsulimonas corticalis</name>
    <dbReference type="NCBI Taxonomy" id="2219043"/>
    <lineage>
        <taxon>Bacteria</taxon>
        <taxon>Bacillati</taxon>
        <taxon>Armatimonadota</taxon>
        <taxon>Armatimonadia</taxon>
        <taxon>Capsulimonadales</taxon>
        <taxon>Capsulimonadaceae</taxon>
        <taxon>Capsulimonas</taxon>
    </lineage>
</organism>
<dbReference type="Gene3D" id="3.40.50.850">
    <property type="entry name" value="Isochorismatase-like"/>
    <property type="match status" value="1"/>
</dbReference>
<name>A0A402D089_9BACT</name>
<dbReference type="PANTHER" id="PTHR43540">
    <property type="entry name" value="PEROXYUREIDOACRYLATE/UREIDOACRYLATE AMIDOHYDROLASE-RELATED"/>
    <property type="match status" value="1"/>
</dbReference>
<sequence>MKHAFGLNIPQTLEEACDPQRTALLVYDMQIGILSQLPDAAPTTARVVRVLAAARAAGVRVFFTRHLSLPKETSGVFLLRQAMAWQRVSTVAEVHPWFLRDAPGFQISPEVAPLPSEAVVDKITMAAFEGTFLNIALRDCAITTVIVVGFALEIGIEPTVRHATDLGYLPVVVTDACGGRDEAARQRALDGFAFAGDAMMTDTASLCDLLAKHSPRKETSIE</sequence>
<dbReference type="InterPro" id="IPR000868">
    <property type="entry name" value="Isochorismatase-like_dom"/>
</dbReference>
<dbReference type="RefSeq" id="WP_119322948.1">
    <property type="nucleotide sequence ID" value="NZ_AP025739.1"/>
</dbReference>
<dbReference type="Proteomes" id="UP000287394">
    <property type="component" value="Chromosome"/>
</dbReference>